<organism evidence="1 2">
    <name type="scientific">Persea americana</name>
    <name type="common">Avocado</name>
    <dbReference type="NCBI Taxonomy" id="3435"/>
    <lineage>
        <taxon>Eukaryota</taxon>
        <taxon>Viridiplantae</taxon>
        <taxon>Streptophyta</taxon>
        <taxon>Embryophyta</taxon>
        <taxon>Tracheophyta</taxon>
        <taxon>Spermatophyta</taxon>
        <taxon>Magnoliopsida</taxon>
        <taxon>Magnoliidae</taxon>
        <taxon>Laurales</taxon>
        <taxon>Lauraceae</taxon>
        <taxon>Persea</taxon>
    </lineage>
</organism>
<dbReference type="EMBL" id="CM056816">
    <property type="protein sequence ID" value="KAJ8634225.1"/>
    <property type="molecule type" value="Genomic_DNA"/>
</dbReference>
<name>A0ACC2LLI0_PERAE</name>
<sequence>MDQSQVLTRMRGTYGYLAPELGCSWISVKADIYSFGIVVLEIVCGRKNLDHTQPESNGHLLSLLQMKSDKSQVLIEMLQWLSQEDIESDREEFEKMIRMAVWCLQDDPDKRPTMSTVIKVLEGVIEVENNISYRVCPAMAPTATVAEFHIVSIPPQDSVLSSPR</sequence>
<reference evidence="1 2" key="1">
    <citation type="journal article" date="2022" name="Hortic Res">
        <title>A haplotype resolved chromosomal level avocado genome allows analysis of novel avocado genes.</title>
        <authorList>
            <person name="Nath O."/>
            <person name="Fletcher S.J."/>
            <person name="Hayward A."/>
            <person name="Shaw L.M."/>
            <person name="Masouleh A.K."/>
            <person name="Furtado A."/>
            <person name="Henry R.J."/>
            <person name="Mitter N."/>
        </authorList>
    </citation>
    <scope>NUCLEOTIDE SEQUENCE [LARGE SCALE GENOMIC DNA]</scope>
    <source>
        <strain evidence="2">cv. Hass</strain>
    </source>
</reference>
<keyword evidence="2" id="KW-1185">Reference proteome</keyword>
<gene>
    <name evidence="1" type="ORF">MRB53_027561</name>
</gene>
<dbReference type="Proteomes" id="UP001234297">
    <property type="component" value="Chromosome 8"/>
</dbReference>
<evidence type="ECO:0000313" key="1">
    <source>
        <dbReference type="EMBL" id="KAJ8634225.1"/>
    </source>
</evidence>
<evidence type="ECO:0000313" key="2">
    <source>
        <dbReference type="Proteomes" id="UP001234297"/>
    </source>
</evidence>
<protein>
    <submittedName>
        <fullName evidence="1">Uncharacterized protein</fullName>
    </submittedName>
</protein>
<comment type="caution">
    <text evidence="1">The sequence shown here is derived from an EMBL/GenBank/DDBJ whole genome shotgun (WGS) entry which is preliminary data.</text>
</comment>
<accession>A0ACC2LLI0</accession>
<proteinExistence type="predicted"/>